<gene>
    <name evidence="2" type="ORF">HGA10_28480</name>
</gene>
<organism evidence="2 3">
    <name type="scientific">Nocardia coubleae</name>
    <dbReference type="NCBI Taxonomy" id="356147"/>
    <lineage>
        <taxon>Bacteria</taxon>
        <taxon>Bacillati</taxon>
        <taxon>Actinomycetota</taxon>
        <taxon>Actinomycetes</taxon>
        <taxon>Mycobacteriales</taxon>
        <taxon>Nocardiaceae</taxon>
        <taxon>Nocardia</taxon>
    </lineage>
</organism>
<evidence type="ECO:0000313" key="2">
    <source>
        <dbReference type="EMBL" id="NKX91227.1"/>
    </source>
</evidence>
<dbReference type="RefSeq" id="WP_067641701.1">
    <property type="nucleotide sequence ID" value="NZ_JAAXOM010000010.1"/>
</dbReference>
<sequence length="235" mass="25806">MTTLNPRPDRQVCVLRGQSKPRLPDTIAHTTIAGLALSSTATALAYLSFPATDATLAREARIHTAVLAWQLFIHHGFHDRVHREFVTGLNQARRRARAMAAFDPLPQLRRFEPTRAVAALNRRWERRHTSRSTALALLDLSNDVNGARTDLVALLAHYGLRPHQHSSFGAHRPVLVEAIAAAALGARHLNLATWQVLDIDALLAPTGPSTSPYTQPVRRWPPPAGVPARAQPSSL</sequence>
<name>A0A846WF55_9NOCA</name>
<dbReference type="Proteomes" id="UP000572007">
    <property type="component" value="Unassembled WGS sequence"/>
</dbReference>
<feature type="region of interest" description="Disordered" evidence="1">
    <location>
        <begin position="210"/>
        <end position="235"/>
    </location>
</feature>
<protein>
    <submittedName>
        <fullName evidence="2">Uncharacterized protein</fullName>
    </submittedName>
</protein>
<evidence type="ECO:0000313" key="3">
    <source>
        <dbReference type="Proteomes" id="UP000572007"/>
    </source>
</evidence>
<keyword evidence="3" id="KW-1185">Reference proteome</keyword>
<comment type="caution">
    <text evidence="2">The sequence shown here is derived from an EMBL/GenBank/DDBJ whole genome shotgun (WGS) entry which is preliminary data.</text>
</comment>
<dbReference type="EMBL" id="JAAXOM010000010">
    <property type="protein sequence ID" value="NKX91227.1"/>
    <property type="molecule type" value="Genomic_DNA"/>
</dbReference>
<dbReference type="AlphaFoldDB" id="A0A846WF55"/>
<proteinExistence type="predicted"/>
<reference evidence="2 3" key="1">
    <citation type="submission" date="2020-04" db="EMBL/GenBank/DDBJ databases">
        <title>MicrobeNet Type strains.</title>
        <authorList>
            <person name="Nicholson A.C."/>
        </authorList>
    </citation>
    <scope>NUCLEOTIDE SEQUENCE [LARGE SCALE GENOMIC DNA]</scope>
    <source>
        <strain evidence="2 3">DSM 44960</strain>
    </source>
</reference>
<evidence type="ECO:0000256" key="1">
    <source>
        <dbReference type="SAM" id="MobiDB-lite"/>
    </source>
</evidence>
<accession>A0A846WF55</accession>